<keyword evidence="2" id="KW-0732">Signal</keyword>
<sequence>MRTRTGDASSGSVPFFLGFALLLWSFQDADGFIKGDLRRWLIYGDEASSMIAFGGSRVCFGSVIFLILGALLLSRVFIAR</sequence>
<accession>V4MYE2</accession>
<name>V4MYE2_EUTSA</name>
<organism evidence="3 4">
    <name type="scientific">Eutrema salsugineum</name>
    <name type="common">Saltwater cress</name>
    <name type="synonym">Sisymbrium salsugineum</name>
    <dbReference type="NCBI Taxonomy" id="72664"/>
    <lineage>
        <taxon>Eukaryota</taxon>
        <taxon>Viridiplantae</taxon>
        <taxon>Streptophyta</taxon>
        <taxon>Embryophyta</taxon>
        <taxon>Tracheophyta</taxon>
        <taxon>Spermatophyta</taxon>
        <taxon>Magnoliopsida</taxon>
        <taxon>eudicotyledons</taxon>
        <taxon>Gunneridae</taxon>
        <taxon>Pentapetalae</taxon>
        <taxon>rosids</taxon>
        <taxon>malvids</taxon>
        <taxon>Brassicales</taxon>
        <taxon>Brassicaceae</taxon>
        <taxon>Eutremeae</taxon>
        <taxon>Eutrema</taxon>
    </lineage>
</organism>
<evidence type="ECO:0000256" key="2">
    <source>
        <dbReference type="SAM" id="SignalP"/>
    </source>
</evidence>
<keyword evidence="1" id="KW-0472">Membrane</keyword>
<evidence type="ECO:0000256" key="1">
    <source>
        <dbReference type="SAM" id="Phobius"/>
    </source>
</evidence>
<gene>
    <name evidence="3" type="ORF">EUTSA_v10002892mg</name>
</gene>
<proteinExistence type="predicted"/>
<protein>
    <recommendedName>
        <fullName evidence="5">CASP-like protein</fullName>
    </recommendedName>
</protein>
<dbReference type="AlphaFoldDB" id="V4MYE2"/>
<dbReference type="Proteomes" id="UP000030689">
    <property type="component" value="Unassembled WGS sequence"/>
</dbReference>
<evidence type="ECO:0000313" key="3">
    <source>
        <dbReference type="EMBL" id="ESQ37561.1"/>
    </source>
</evidence>
<feature type="chain" id="PRO_5004725380" description="CASP-like protein" evidence="2">
    <location>
        <begin position="32"/>
        <end position="80"/>
    </location>
</feature>
<keyword evidence="4" id="KW-1185">Reference proteome</keyword>
<dbReference type="EMBL" id="KI517609">
    <property type="protein sequence ID" value="ESQ37561.1"/>
    <property type="molecule type" value="Genomic_DNA"/>
</dbReference>
<reference evidence="3 4" key="1">
    <citation type="journal article" date="2013" name="Front. Plant Sci.">
        <title>The Reference Genome of the Halophytic Plant Eutrema salsugineum.</title>
        <authorList>
            <person name="Yang R."/>
            <person name="Jarvis D.E."/>
            <person name="Chen H."/>
            <person name="Beilstein M.A."/>
            <person name="Grimwood J."/>
            <person name="Jenkins J."/>
            <person name="Shu S."/>
            <person name="Prochnik S."/>
            <person name="Xin M."/>
            <person name="Ma C."/>
            <person name="Schmutz J."/>
            <person name="Wing R.A."/>
            <person name="Mitchell-Olds T."/>
            <person name="Schumaker K.S."/>
            <person name="Wang X."/>
        </authorList>
    </citation>
    <scope>NUCLEOTIDE SEQUENCE [LARGE SCALE GENOMIC DNA]</scope>
</reference>
<dbReference type="KEGG" id="eus:EUTSA_v10002892mg"/>
<keyword evidence="1" id="KW-1133">Transmembrane helix</keyword>
<keyword evidence="1" id="KW-0812">Transmembrane</keyword>
<evidence type="ECO:0008006" key="5">
    <source>
        <dbReference type="Google" id="ProtNLM"/>
    </source>
</evidence>
<dbReference type="Gramene" id="ESQ37561">
    <property type="protein sequence ID" value="ESQ37561"/>
    <property type="gene ID" value="EUTSA_v10002892mg"/>
</dbReference>
<evidence type="ECO:0000313" key="4">
    <source>
        <dbReference type="Proteomes" id="UP000030689"/>
    </source>
</evidence>
<feature type="transmembrane region" description="Helical" evidence="1">
    <location>
        <begin position="55"/>
        <end position="78"/>
    </location>
</feature>
<feature type="signal peptide" evidence="2">
    <location>
        <begin position="1"/>
        <end position="31"/>
    </location>
</feature>